<dbReference type="InterPro" id="IPR014907">
    <property type="entry name" value="BT4734-like_N"/>
</dbReference>
<dbReference type="Pfam" id="PF08800">
    <property type="entry name" value="BT4734-like_N"/>
    <property type="match status" value="1"/>
</dbReference>
<evidence type="ECO:0000259" key="1">
    <source>
        <dbReference type="Pfam" id="PF08800"/>
    </source>
</evidence>
<dbReference type="EMBL" id="SUYD01000018">
    <property type="protein sequence ID" value="MBE6267262.1"/>
    <property type="molecule type" value="Genomic_DNA"/>
</dbReference>
<proteinExistence type="predicted"/>
<dbReference type="AlphaFoldDB" id="A0A928BWA0"/>
<name>A0A928BWA0_XYLRU</name>
<comment type="caution">
    <text evidence="2">The sequence shown here is derived from an EMBL/GenBank/DDBJ whole genome shotgun (WGS) entry which is preliminary data.</text>
</comment>
<protein>
    <submittedName>
        <fullName evidence="2">DUF3987 domain-containing protein</fullName>
    </submittedName>
</protein>
<gene>
    <name evidence="2" type="ORF">E7102_12505</name>
</gene>
<dbReference type="Proteomes" id="UP000763088">
    <property type="component" value="Unassembled WGS sequence"/>
</dbReference>
<evidence type="ECO:0000313" key="2">
    <source>
        <dbReference type="EMBL" id="MBE6267262.1"/>
    </source>
</evidence>
<accession>A0A928BWA0</accession>
<sequence>MATITIQRNLQSATEKITNAEQLEAVFNNPDTYRKVCQIRELRKQGEMKKAAMVKNSLEGLIFVADDFVESEKVVKTKVNGEEQEQTIRGKWRLQKSAHLNGLAVLDVDHLKEDPRELARQWSEERLRELGVVLEFITSSNEGIKFVFIARKEWGNLIQNACELARELGLKADESGSDASRMSFAPSRQAGDILFYDPERMFSYENPDYDATFGEAYRNGNSKGNSAAKTSLGVQEFRISDITFRGVPVQKIVDCFIGPALPEPGKRHKTSLELADQLRYILDSDPVKMEVVLRAQTWIQEIISERNENVTQTVKSALAFKEEKRIPKRMYNALKAAGVDEFDGLSKRRLPYAEWAKRLKKISLGCYESAIGYIDDDEIKVGGVITSAGMYGTLLTKCWYQDWEGLDHRLNIMSLVIGGPASGKGFAVKQDEYIMEVMREADAAGREQERLYKEGLNERETSQKEQKKDALKRPNEMVRYCPVKTSNNVTYRRMQNATTVTAEGAIYYYHLYTFASELLSIIKASGSFQEKRDLMLQSFHNELNGVDYSNKDSVNGLFPVFYNWVMTGTSTALKKFVNLINIGDGLSTRFSCFVMPTGNFKMRPMSKKPKSMAAANEMKKWSRRMDSLHGEIKGLEKLVKFVYDMIAPRMEEAANDGDQATLTMLKRMQDKVMAICIPHVISTQKSWEEFQMTMTVKITKQHFEFAKLMFEVMFECEDYLFGQIWQEHYENEERDTQPRATYDKTNEHFMELPTEFTTQDVMKTWGYSSNSTASTRIKDFVETGKVKPIEGKRGHYIKLATAV</sequence>
<reference evidence="2" key="1">
    <citation type="submission" date="2019-04" db="EMBL/GenBank/DDBJ databases">
        <title>Evolution of Biomass-Degrading Anaerobic Consortia Revealed by Metagenomics.</title>
        <authorList>
            <person name="Peng X."/>
        </authorList>
    </citation>
    <scope>NUCLEOTIDE SEQUENCE</scope>
    <source>
        <strain evidence="2">SIG141</strain>
    </source>
</reference>
<organism evidence="2 3">
    <name type="scientific">Xylanibacter ruminicola</name>
    <name type="common">Prevotella ruminicola</name>
    <dbReference type="NCBI Taxonomy" id="839"/>
    <lineage>
        <taxon>Bacteria</taxon>
        <taxon>Pseudomonadati</taxon>
        <taxon>Bacteroidota</taxon>
        <taxon>Bacteroidia</taxon>
        <taxon>Bacteroidales</taxon>
        <taxon>Prevotellaceae</taxon>
        <taxon>Xylanibacter</taxon>
    </lineage>
</organism>
<evidence type="ECO:0000313" key="3">
    <source>
        <dbReference type="Proteomes" id="UP000763088"/>
    </source>
</evidence>
<feature type="domain" description="BT4734-like N-terminal" evidence="1">
    <location>
        <begin position="96"/>
        <end position="157"/>
    </location>
</feature>